<keyword evidence="10" id="KW-1185">Reference proteome</keyword>
<evidence type="ECO:0000313" key="10">
    <source>
        <dbReference type="Proteomes" id="UP000799438"/>
    </source>
</evidence>
<dbReference type="GO" id="GO:0006741">
    <property type="term" value="P:NADP+ biosynthetic process"/>
    <property type="evidence" value="ECO:0007669"/>
    <property type="project" value="InterPro"/>
</dbReference>
<dbReference type="FunFam" id="2.60.200.30:FF:000009">
    <property type="entry name" value="Poly(P)/ATP NAD kinase"/>
    <property type="match status" value="1"/>
</dbReference>
<dbReference type="InterPro" id="IPR017438">
    <property type="entry name" value="ATP-NAD_kinase_N"/>
</dbReference>
<dbReference type="PANTHER" id="PTHR20275:SF26">
    <property type="entry name" value="NADH KINASE POS5, MITOCHONDRIAL"/>
    <property type="match status" value="1"/>
</dbReference>
<accession>A0A6A6BFZ8</accession>
<keyword evidence="6" id="KW-0521">NADP</keyword>
<reference evidence="9" key="1">
    <citation type="journal article" date="2020" name="Stud. Mycol.">
        <title>101 Dothideomycetes genomes: a test case for predicting lifestyles and emergence of pathogens.</title>
        <authorList>
            <person name="Haridas S."/>
            <person name="Albert R."/>
            <person name="Binder M."/>
            <person name="Bloem J."/>
            <person name="Labutti K."/>
            <person name="Salamov A."/>
            <person name="Andreopoulos B."/>
            <person name="Baker S."/>
            <person name="Barry K."/>
            <person name="Bills G."/>
            <person name="Bluhm B."/>
            <person name="Cannon C."/>
            <person name="Castanera R."/>
            <person name="Culley D."/>
            <person name="Daum C."/>
            <person name="Ezra D."/>
            <person name="Gonzalez J."/>
            <person name="Henrissat B."/>
            <person name="Kuo A."/>
            <person name="Liang C."/>
            <person name="Lipzen A."/>
            <person name="Lutzoni F."/>
            <person name="Magnuson J."/>
            <person name="Mondo S."/>
            <person name="Nolan M."/>
            <person name="Ohm R."/>
            <person name="Pangilinan J."/>
            <person name="Park H.-J."/>
            <person name="Ramirez L."/>
            <person name="Alfaro M."/>
            <person name="Sun H."/>
            <person name="Tritt A."/>
            <person name="Yoshinaga Y."/>
            <person name="Zwiers L.-H."/>
            <person name="Turgeon B."/>
            <person name="Goodwin S."/>
            <person name="Spatafora J."/>
            <person name="Crous P."/>
            <person name="Grigoriev I."/>
        </authorList>
    </citation>
    <scope>NUCLEOTIDE SEQUENCE</scope>
    <source>
        <strain evidence="9">CBS 121167</strain>
    </source>
</reference>
<dbReference type="Pfam" id="PF01513">
    <property type="entry name" value="NAD_kinase"/>
    <property type="match status" value="1"/>
</dbReference>
<feature type="region of interest" description="Disordered" evidence="8">
    <location>
        <begin position="182"/>
        <end position="201"/>
    </location>
</feature>
<dbReference type="OrthoDB" id="24581at2759"/>
<evidence type="ECO:0000256" key="1">
    <source>
        <dbReference type="ARBA" id="ARBA00010995"/>
    </source>
</evidence>
<dbReference type="EMBL" id="ML995483">
    <property type="protein sequence ID" value="KAF2143072.1"/>
    <property type="molecule type" value="Genomic_DNA"/>
</dbReference>
<dbReference type="SUPFAM" id="SSF111331">
    <property type="entry name" value="NAD kinase/diacylglycerol kinase-like"/>
    <property type="match status" value="1"/>
</dbReference>
<proteinExistence type="inferred from homology"/>
<dbReference type="GO" id="GO:0005524">
    <property type="term" value="F:ATP binding"/>
    <property type="evidence" value="ECO:0007669"/>
    <property type="project" value="UniProtKB-KW"/>
</dbReference>
<evidence type="ECO:0000256" key="4">
    <source>
        <dbReference type="ARBA" id="ARBA00022777"/>
    </source>
</evidence>
<evidence type="ECO:0000256" key="6">
    <source>
        <dbReference type="ARBA" id="ARBA00022857"/>
    </source>
</evidence>
<keyword evidence="4" id="KW-0418">Kinase</keyword>
<gene>
    <name evidence="9" type="ORF">K452DRAFT_286699</name>
</gene>
<keyword evidence="5" id="KW-0067">ATP-binding</keyword>
<dbReference type="AlphaFoldDB" id="A0A6A6BFZ8"/>
<dbReference type="GeneID" id="54297841"/>
<dbReference type="GO" id="GO:0019674">
    <property type="term" value="P:NAD+ metabolic process"/>
    <property type="evidence" value="ECO:0007669"/>
    <property type="project" value="InterPro"/>
</dbReference>
<dbReference type="RefSeq" id="XP_033398784.1">
    <property type="nucleotide sequence ID" value="XM_033540345.1"/>
</dbReference>
<dbReference type="InterPro" id="IPR017437">
    <property type="entry name" value="ATP-NAD_kinase_PpnK-typ_C"/>
</dbReference>
<dbReference type="Proteomes" id="UP000799438">
    <property type="component" value="Unassembled WGS sequence"/>
</dbReference>
<evidence type="ECO:0000256" key="3">
    <source>
        <dbReference type="ARBA" id="ARBA00022741"/>
    </source>
</evidence>
<keyword evidence="7" id="KW-0520">NAD</keyword>
<evidence type="ECO:0000256" key="5">
    <source>
        <dbReference type="ARBA" id="ARBA00022840"/>
    </source>
</evidence>
<dbReference type="Gene3D" id="3.40.50.10330">
    <property type="entry name" value="Probable inorganic polyphosphate/atp-NAD kinase, domain 1"/>
    <property type="match status" value="2"/>
</dbReference>
<dbReference type="PANTHER" id="PTHR20275">
    <property type="entry name" value="NAD KINASE"/>
    <property type="match status" value="1"/>
</dbReference>
<evidence type="ECO:0008006" key="11">
    <source>
        <dbReference type="Google" id="ProtNLM"/>
    </source>
</evidence>
<evidence type="ECO:0000313" key="9">
    <source>
        <dbReference type="EMBL" id="KAF2143072.1"/>
    </source>
</evidence>
<protein>
    <recommendedName>
        <fullName evidence="11">ATP-NAD kinase</fullName>
    </recommendedName>
</protein>
<feature type="compositionally biased region" description="Low complexity" evidence="8">
    <location>
        <begin position="184"/>
        <end position="201"/>
    </location>
</feature>
<organism evidence="9 10">
    <name type="scientific">Aplosporella prunicola CBS 121167</name>
    <dbReference type="NCBI Taxonomy" id="1176127"/>
    <lineage>
        <taxon>Eukaryota</taxon>
        <taxon>Fungi</taxon>
        <taxon>Dikarya</taxon>
        <taxon>Ascomycota</taxon>
        <taxon>Pezizomycotina</taxon>
        <taxon>Dothideomycetes</taxon>
        <taxon>Dothideomycetes incertae sedis</taxon>
        <taxon>Botryosphaeriales</taxon>
        <taxon>Aplosporellaceae</taxon>
        <taxon>Aplosporella</taxon>
    </lineage>
</organism>
<sequence>MKKEDTPHVTAALVELAQHIQTSYPGVRILLEPAVARAVHASLPAPVYALPPQHADQASVLTEHVDLIATLGGDGTILHAASLFAAARRVPPILAFSMGTLGFLGEWKFAEYKRAFREVYMSGASLEQRMDRAAVNGGGGGGAVAAPSPQHDDDPWAMDRGKFMGANRQARILLRQRLKVSVHPPSSSTSTPTALDTASPSLSSPLRTPLYALNEVILHRGSAPHLTNISITVNGRHLTDAIADGLIIASPTGSTAYSLSAGGSIVHPLVPALLLTPICPRSLSFRPLVLPAAAEVRLRVSEQNRSKGVDVSVDGVRISGGEGAGCGEGEGGLPRGWEVRVQGEDVGLLGEGECLGGVPSVVRGTMGAERGEDHWVGGLNGLLKFNYPFGEGV</sequence>
<evidence type="ECO:0000256" key="8">
    <source>
        <dbReference type="SAM" id="MobiDB-lite"/>
    </source>
</evidence>
<dbReference type="Pfam" id="PF20143">
    <property type="entry name" value="NAD_kinase_C"/>
    <property type="match status" value="1"/>
</dbReference>
<comment type="similarity">
    <text evidence="1">Belongs to the NAD kinase family.</text>
</comment>
<dbReference type="GO" id="GO:0003951">
    <property type="term" value="F:NAD+ kinase activity"/>
    <property type="evidence" value="ECO:0007669"/>
    <property type="project" value="InterPro"/>
</dbReference>
<keyword evidence="2" id="KW-0808">Transferase</keyword>
<evidence type="ECO:0000256" key="2">
    <source>
        <dbReference type="ARBA" id="ARBA00022679"/>
    </source>
</evidence>
<evidence type="ECO:0000256" key="7">
    <source>
        <dbReference type="ARBA" id="ARBA00023027"/>
    </source>
</evidence>
<dbReference type="InterPro" id="IPR002504">
    <property type="entry name" value="NADK"/>
</dbReference>
<dbReference type="HAMAP" id="MF_00361">
    <property type="entry name" value="NAD_kinase"/>
    <property type="match status" value="1"/>
</dbReference>
<name>A0A6A6BFZ8_9PEZI</name>
<dbReference type="InterPro" id="IPR016064">
    <property type="entry name" value="NAD/diacylglycerol_kinase_sf"/>
</dbReference>
<keyword evidence="3" id="KW-0547">Nucleotide-binding</keyword>
<dbReference type="Gene3D" id="2.60.200.30">
    <property type="entry name" value="Probable inorganic polyphosphate/atp-NAD kinase, domain 2"/>
    <property type="match status" value="1"/>
</dbReference>